<reference evidence="2 3" key="1">
    <citation type="journal article" date="2016" name="Mol. Biol. Evol.">
        <title>Comparative Genomics of Early-Diverging Mushroom-Forming Fungi Provides Insights into the Origins of Lignocellulose Decay Capabilities.</title>
        <authorList>
            <person name="Nagy L.G."/>
            <person name="Riley R."/>
            <person name="Tritt A."/>
            <person name="Adam C."/>
            <person name="Daum C."/>
            <person name="Floudas D."/>
            <person name="Sun H."/>
            <person name="Yadav J.S."/>
            <person name="Pangilinan J."/>
            <person name="Larsson K.H."/>
            <person name="Matsuura K."/>
            <person name="Barry K."/>
            <person name="Labutti K."/>
            <person name="Kuo R."/>
            <person name="Ohm R.A."/>
            <person name="Bhattacharya S.S."/>
            <person name="Shirouzu T."/>
            <person name="Yoshinaga Y."/>
            <person name="Martin F.M."/>
            <person name="Grigoriev I.V."/>
            <person name="Hibbett D.S."/>
        </authorList>
    </citation>
    <scope>NUCLEOTIDE SEQUENCE [LARGE SCALE GENOMIC DNA]</scope>
    <source>
        <strain evidence="2 3">CBS 109695</strain>
    </source>
</reference>
<proteinExistence type="predicted"/>
<evidence type="ECO:0000313" key="2">
    <source>
        <dbReference type="EMBL" id="KZP07609.1"/>
    </source>
</evidence>
<name>A0A165WFH6_9AGAM</name>
<feature type="compositionally biased region" description="Acidic residues" evidence="1">
    <location>
        <begin position="146"/>
        <end position="162"/>
    </location>
</feature>
<sequence>MLLPRAVERLGRRVAQNSTYSESRQAMTQVPDLLASTRCRLVRTFVDSETSLNARLYTQTDGLQLSVSVMYDDTGASSDTRAPIIESTSGPNLQGLESPLAKRGLWTSVKREHFRRKNGKLSGMVFKWLEHSNNRPLTLQYQPTLEDIEIPEINSDSEDEEENRPGKVE</sequence>
<feature type="region of interest" description="Disordered" evidence="1">
    <location>
        <begin position="140"/>
        <end position="169"/>
    </location>
</feature>
<organism evidence="2 3">
    <name type="scientific">Athelia psychrophila</name>
    <dbReference type="NCBI Taxonomy" id="1759441"/>
    <lineage>
        <taxon>Eukaryota</taxon>
        <taxon>Fungi</taxon>
        <taxon>Dikarya</taxon>
        <taxon>Basidiomycota</taxon>
        <taxon>Agaricomycotina</taxon>
        <taxon>Agaricomycetes</taxon>
        <taxon>Agaricomycetidae</taxon>
        <taxon>Atheliales</taxon>
        <taxon>Atheliaceae</taxon>
        <taxon>Athelia</taxon>
    </lineage>
</organism>
<evidence type="ECO:0000256" key="1">
    <source>
        <dbReference type="SAM" id="MobiDB-lite"/>
    </source>
</evidence>
<dbReference type="EMBL" id="KV417745">
    <property type="protein sequence ID" value="KZP07609.1"/>
    <property type="molecule type" value="Genomic_DNA"/>
</dbReference>
<dbReference type="AlphaFoldDB" id="A0A165WFH6"/>
<gene>
    <name evidence="2" type="ORF">FIBSPDRAFT_1052879</name>
</gene>
<protein>
    <submittedName>
        <fullName evidence="2">Uncharacterized protein</fullName>
    </submittedName>
</protein>
<keyword evidence="3" id="KW-1185">Reference proteome</keyword>
<accession>A0A165WFH6</accession>
<dbReference type="Proteomes" id="UP000076532">
    <property type="component" value="Unassembled WGS sequence"/>
</dbReference>
<evidence type="ECO:0000313" key="3">
    <source>
        <dbReference type="Proteomes" id="UP000076532"/>
    </source>
</evidence>